<proteinExistence type="predicted"/>
<dbReference type="STRING" id="1448308.A0A2T2N5T7"/>
<dbReference type="PANTHER" id="PTHR38116">
    <property type="entry name" value="CHROMOSOME 7, WHOLE GENOME SHOTGUN SEQUENCE"/>
    <property type="match status" value="1"/>
</dbReference>
<dbReference type="InterPro" id="IPR021833">
    <property type="entry name" value="DUF3425"/>
</dbReference>
<evidence type="ECO:0000313" key="2">
    <source>
        <dbReference type="EMBL" id="PSN60793.1"/>
    </source>
</evidence>
<evidence type="ECO:0000256" key="1">
    <source>
        <dbReference type="SAM" id="MobiDB-lite"/>
    </source>
</evidence>
<sequence>MASQTVGEKDAPTGNAPLTIALRRMPQQSGVIRDADDWTGISDPVKRRRLQNRLSQRTWRKKQNQARHFHHQPNSHPEHRPQNPESIVLWLTRFAEIQCLPGRGCHLARPGAQARLVEFARQAYQDYMVASPQPTILQTLVQLNVVNALGQNAAALGITVASLCAEDTLSPYNHSGPRTLEELTAPPSLQPTMLQVTVRHHPWIDLFPLPEMRDSILRICGSAEEDDLCVDLVDVEENDREKPNLVVWGDPSDPQAWEATVPFLRKWGWVVRECRGLLDSTNRWRERRGEKPLMFV</sequence>
<dbReference type="OrthoDB" id="2245989at2759"/>
<evidence type="ECO:0000313" key="3">
    <source>
        <dbReference type="Proteomes" id="UP000240883"/>
    </source>
</evidence>
<dbReference type="AlphaFoldDB" id="A0A2T2N5T7"/>
<dbReference type="PANTHER" id="PTHR38116:SF1">
    <property type="entry name" value="BZIP DOMAIN-CONTAINING PROTEIN"/>
    <property type="match status" value="1"/>
</dbReference>
<name>A0A2T2N5T7_CORCC</name>
<protein>
    <recommendedName>
        <fullName evidence="4">BZIP domain-containing protein</fullName>
    </recommendedName>
</protein>
<keyword evidence="3" id="KW-1185">Reference proteome</keyword>
<organism evidence="2 3">
    <name type="scientific">Corynespora cassiicola Philippines</name>
    <dbReference type="NCBI Taxonomy" id="1448308"/>
    <lineage>
        <taxon>Eukaryota</taxon>
        <taxon>Fungi</taxon>
        <taxon>Dikarya</taxon>
        <taxon>Ascomycota</taxon>
        <taxon>Pezizomycotina</taxon>
        <taxon>Dothideomycetes</taxon>
        <taxon>Pleosporomycetidae</taxon>
        <taxon>Pleosporales</taxon>
        <taxon>Corynesporascaceae</taxon>
        <taxon>Corynespora</taxon>
    </lineage>
</organism>
<evidence type="ECO:0008006" key="4">
    <source>
        <dbReference type="Google" id="ProtNLM"/>
    </source>
</evidence>
<dbReference type="Pfam" id="PF11905">
    <property type="entry name" value="DUF3425"/>
    <property type="match status" value="1"/>
</dbReference>
<dbReference type="EMBL" id="KZ678147">
    <property type="protein sequence ID" value="PSN60793.1"/>
    <property type="molecule type" value="Genomic_DNA"/>
</dbReference>
<dbReference type="Proteomes" id="UP000240883">
    <property type="component" value="Unassembled WGS sequence"/>
</dbReference>
<reference evidence="2 3" key="1">
    <citation type="journal article" date="2018" name="Front. Microbiol.">
        <title>Genome-Wide Analysis of Corynespora cassiicola Leaf Fall Disease Putative Effectors.</title>
        <authorList>
            <person name="Lopez D."/>
            <person name="Ribeiro S."/>
            <person name="Label P."/>
            <person name="Fumanal B."/>
            <person name="Venisse J.S."/>
            <person name="Kohler A."/>
            <person name="de Oliveira R.R."/>
            <person name="Labutti K."/>
            <person name="Lipzen A."/>
            <person name="Lail K."/>
            <person name="Bauer D."/>
            <person name="Ohm R.A."/>
            <person name="Barry K.W."/>
            <person name="Spatafora J."/>
            <person name="Grigoriev I.V."/>
            <person name="Martin F.M."/>
            <person name="Pujade-Renaud V."/>
        </authorList>
    </citation>
    <scope>NUCLEOTIDE SEQUENCE [LARGE SCALE GENOMIC DNA]</scope>
    <source>
        <strain evidence="2 3">Philippines</strain>
    </source>
</reference>
<feature type="compositionally biased region" description="Basic residues" evidence="1">
    <location>
        <begin position="58"/>
        <end position="73"/>
    </location>
</feature>
<accession>A0A2T2N5T7</accession>
<feature type="region of interest" description="Disordered" evidence="1">
    <location>
        <begin position="43"/>
        <end position="82"/>
    </location>
</feature>
<gene>
    <name evidence="2" type="ORF">BS50DRAFT_625810</name>
</gene>